<organism evidence="2">
    <name type="scientific">Trypanosoma vivax (strain Y486)</name>
    <dbReference type="NCBI Taxonomy" id="1055687"/>
    <lineage>
        <taxon>Eukaryota</taxon>
        <taxon>Discoba</taxon>
        <taxon>Euglenozoa</taxon>
        <taxon>Kinetoplastea</taxon>
        <taxon>Metakinetoplastina</taxon>
        <taxon>Trypanosomatida</taxon>
        <taxon>Trypanosomatidae</taxon>
        <taxon>Trypanosoma</taxon>
        <taxon>Duttonella</taxon>
    </lineage>
</organism>
<keyword evidence="1" id="KW-0677">Repeat</keyword>
<reference evidence="2" key="1">
    <citation type="journal article" date="2012" name="Proc. Natl. Acad. Sci. U.S.A.">
        <title>Antigenic diversity is generated by distinct evolutionary mechanisms in African trypanosome species.</title>
        <authorList>
            <person name="Jackson A.P."/>
            <person name="Berry A."/>
            <person name="Aslett M."/>
            <person name="Allison H.C."/>
            <person name="Burton P."/>
            <person name="Vavrova-Anderson J."/>
            <person name="Brown R."/>
            <person name="Browne H."/>
            <person name="Corton N."/>
            <person name="Hauser H."/>
            <person name="Gamble J."/>
            <person name="Gilderthorp R."/>
            <person name="Marcello L."/>
            <person name="McQuillan J."/>
            <person name="Otto T.D."/>
            <person name="Quail M.A."/>
            <person name="Sanders M.J."/>
            <person name="van Tonder A."/>
            <person name="Ginger M.L."/>
            <person name="Field M.C."/>
            <person name="Barry J.D."/>
            <person name="Hertz-Fowler C."/>
            <person name="Berriman M."/>
        </authorList>
    </citation>
    <scope>NUCLEOTIDE SEQUENCE</scope>
    <source>
        <strain evidence="2">Y486</strain>
    </source>
</reference>
<dbReference type="SUPFAM" id="SSF52047">
    <property type="entry name" value="RNI-like"/>
    <property type="match status" value="1"/>
</dbReference>
<dbReference type="PANTHER" id="PTHR24111">
    <property type="entry name" value="LEUCINE-RICH REPEAT-CONTAINING PROTEIN 34"/>
    <property type="match status" value="1"/>
</dbReference>
<dbReference type="InterPro" id="IPR052201">
    <property type="entry name" value="LRR-containing_regulator"/>
</dbReference>
<dbReference type="SMART" id="SM00368">
    <property type="entry name" value="LRR_RI"/>
    <property type="match status" value="10"/>
</dbReference>
<dbReference type="PANTHER" id="PTHR24111:SF0">
    <property type="entry name" value="LEUCINE-RICH REPEAT-CONTAINING PROTEIN"/>
    <property type="match status" value="1"/>
</dbReference>
<evidence type="ECO:0000256" key="1">
    <source>
        <dbReference type="ARBA" id="ARBA00022737"/>
    </source>
</evidence>
<name>G0TXU1_TRYVY</name>
<proteinExistence type="predicted"/>
<evidence type="ECO:0000313" key="2">
    <source>
        <dbReference type="EMBL" id="CCC48783.1"/>
    </source>
</evidence>
<dbReference type="Pfam" id="PF13516">
    <property type="entry name" value="LRR_6"/>
    <property type="match status" value="7"/>
</dbReference>
<dbReference type="InterPro" id="IPR001611">
    <property type="entry name" value="Leu-rich_rpt"/>
</dbReference>
<dbReference type="VEuPathDB" id="TriTrypDB:TvY486_0701200"/>
<dbReference type="EMBL" id="HE573023">
    <property type="protein sequence ID" value="CCC48783.1"/>
    <property type="molecule type" value="Genomic_DNA"/>
</dbReference>
<protein>
    <submittedName>
        <fullName evidence="2">Putative leucine-rich repeat protein (LRRP)</fullName>
    </submittedName>
</protein>
<accession>G0TXU1</accession>
<dbReference type="InterPro" id="IPR032675">
    <property type="entry name" value="LRR_dom_sf"/>
</dbReference>
<dbReference type="Gene3D" id="3.80.10.10">
    <property type="entry name" value="Ribonuclease Inhibitor"/>
    <property type="match status" value="3"/>
</dbReference>
<dbReference type="AlphaFoldDB" id="G0TXU1"/>
<sequence>MYGGVESSKNSLSDAYKLGQSLNGGANSIISEGGGRDEVKIEVAWRRLAREECDVIFRTIIEPDTEVPVTVVHLSDNQIGPEQAQKLAAALEASTVREALLCFNDIGKDGCDALANVVNVSVKLQLLDIRGNNLTPKCVRKLLKSISMSTSLTRLGLGSNKLGEEGAALLLRALEKNTHLTSLDISLNEIGPNGAKSIAQLLETPSSPLEKLQLYGNYLGCDGVVHITSALRRNRSLKELTLGNNNATDAAMSKVAEMLRDNITLSYLDLRLNTITASGARTLARDGLANNCFLQSLSLSGNPIGSVGAEQIFRALTGSQGPVLTRLDLSSCELGSVGGTRIADLITSSTTIEDVDLSDNQLDDDSAVALSRSLANGLSISALNLSSNKIGEWSASNLIDATQLNPRVMSLILHGNKINRVVQKKIDVLLEERLTRNRMRMQQTLSSHDHPGLENILNKR</sequence>
<gene>
    <name evidence="2" type="ORF">TVY486_0701200</name>
</gene>